<evidence type="ECO:0000313" key="1">
    <source>
        <dbReference type="EMBL" id="KAJ3552130.1"/>
    </source>
</evidence>
<reference evidence="1" key="1">
    <citation type="submission" date="2022-07" db="EMBL/GenBank/DDBJ databases">
        <title>Genome Sequence of Phlebia brevispora.</title>
        <authorList>
            <person name="Buettner E."/>
        </authorList>
    </citation>
    <scope>NUCLEOTIDE SEQUENCE</scope>
    <source>
        <strain evidence="1">MPL23</strain>
    </source>
</reference>
<protein>
    <submittedName>
        <fullName evidence="1">Uncharacterized protein</fullName>
    </submittedName>
</protein>
<name>A0ACC1T389_9APHY</name>
<dbReference type="Proteomes" id="UP001148662">
    <property type="component" value="Unassembled WGS sequence"/>
</dbReference>
<comment type="caution">
    <text evidence="1">The sequence shown here is derived from an EMBL/GenBank/DDBJ whole genome shotgun (WGS) entry which is preliminary data.</text>
</comment>
<proteinExistence type="predicted"/>
<keyword evidence="2" id="KW-1185">Reference proteome</keyword>
<gene>
    <name evidence="1" type="ORF">NM688_g4319</name>
</gene>
<accession>A0ACC1T389</accession>
<evidence type="ECO:0000313" key="2">
    <source>
        <dbReference type="Proteomes" id="UP001148662"/>
    </source>
</evidence>
<organism evidence="1 2">
    <name type="scientific">Phlebia brevispora</name>
    <dbReference type="NCBI Taxonomy" id="194682"/>
    <lineage>
        <taxon>Eukaryota</taxon>
        <taxon>Fungi</taxon>
        <taxon>Dikarya</taxon>
        <taxon>Basidiomycota</taxon>
        <taxon>Agaricomycotina</taxon>
        <taxon>Agaricomycetes</taxon>
        <taxon>Polyporales</taxon>
        <taxon>Meruliaceae</taxon>
        <taxon>Phlebia</taxon>
    </lineage>
</organism>
<dbReference type="EMBL" id="JANHOG010000702">
    <property type="protein sequence ID" value="KAJ3552130.1"/>
    <property type="molecule type" value="Genomic_DNA"/>
</dbReference>
<sequence>MLNGSLYAATASIIVLIFAYLWRSGGGRRRLPPGPHSNRSFFNVSKPVHIDPRGPWFTFDALGKQAGPVSSFFLGKTPVIVLNKAQVAWDLLEKRGEIYSSRPRQIMAHEILSGGMRGLSSPYEKYWRAWRKVQNTGMSGRASLTYREHQTLESCVLLRRLLEDTSRYLEHLQLFAASIVLSISYGRRATSLDNDIVQQNRDSIIAFQRANLPGQFLVDTWPILLWLPVRASEGTGARALLTAYLYSDGCNGSVATPKREDAEGTAKECMGSRSLLARDSYDVSDLELAYFLSTPFGPGIDTTVSSIEVFLLAAVWCPEVMKKAQAEIDRVVGRGRMPTFEDENALPYVRALIKEVERCGSAQATARWRPIVPIGVPHSAVRDDEYDGMHIPKGATVYGNI</sequence>